<dbReference type="Pfam" id="PF00696">
    <property type="entry name" value="AA_kinase"/>
    <property type="match status" value="1"/>
</dbReference>
<accession>A0A089Z9Z6</accession>
<gene>
    <name evidence="2" type="ORF">BRM9_0808</name>
    <name evidence="3" type="ORF">MB9_1861</name>
</gene>
<keyword evidence="2" id="KW-0808">Transferase</keyword>
<sequence length="214" mass="23454">MEWVVKIGGSLFPDYAINLAQELVGEDVLVVCGGGSLANQIREYHEKLNFTPTASHRTAILCMDILGQLLADKVKGAKAVKSLEEVKTTLNSGNLPILIPSLLLEYLDPLEHSWRVTSDSIALYLSHLLEAKLLITTNVDGIYTHKPSLDGAQFIKEISGEKLLNFGETSLDESFAELLLKYKTSAYVVNGEHPERVRAILNGQSTINTFIGGD</sequence>
<keyword evidence="5" id="KW-1185">Reference proteome</keyword>
<dbReference type="GeneID" id="26740096"/>
<evidence type="ECO:0000313" key="3">
    <source>
        <dbReference type="EMBL" id="CEL25489.1"/>
    </source>
</evidence>
<keyword evidence="2" id="KW-0418">Kinase</keyword>
<dbReference type="InterPro" id="IPR036393">
    <property type="entry name" value="AceGlu_kinase-like_sf"/>
</dbReference>
<dbReference type="InterPro" id="IPR001048">
    <property type="entry name" value="Asp/Glu/Uridylate_kinase"/>
</dbReference>
<dbReference type="RefSeq" id="WP_048084904.1">
    <property type="nucleotide sequence ID" value="NZ_CP006933.1"/>
</dbReference>
<evidence type="ECO:0000313" key="5">
    <source>
        <dbReference type="Proteomes" id="UP000062768"/>
    </source>
</evidence>
<dbReference type="Gene3D" id="3.40.1160.10">
    <property type="entry name" value="Acetylglutamate kinase-like"/>
    <property type="match status" value="1"/>
</dbReference>
<dbReference type="EMBL" id="LN734822">
    <property type="protein sequence ID" value="CEL25489.1"/>
    <property type="molecule type" value="Genomic_DNA"/>
</dbReference>
<dbReference type="PIRSF" id="PIRSF004857">
    <property type="entry name" value="Kin_aa_kin"/>
    <property type="match status" value="1"/>
</dbReference>
<evidence type="ECO:0000259" key="1">
    <source>
        <dbReference type="Pfam" id="PF00696"/>
    </source>
</evidence>
<proteinExistence type="predicted"/>
<dbReference type="GO" id="GO:0016301">
    <property type="term" value="F:kinase activity"/>
    <property type="evidence" value="ECO:0007669"/>
    <property type="project" value="UniProtKB-KW"/>
</dbReference>
<organism evidence="2 4">
    <name type="scientific">Methanobacterium formicicum</name>
    <dbReference type="NCBI Taxonomy" id="2162"/>
    <lineage>
        <taxon>Archaea</taxon>
        <taxon>Methanobacteriati</taxon>
        <taxon>Methanobacteriota</taxon>
        <taxon>Methanomada group</taxon>
        <taxon>Methanobacteria</taxon>
        <taxon>Methanobacteriales</taxon>
        <taxon>Methanobacteriaceae</taxon>
        <taxon>Methanobacterium</taxon>
    </lineage>
</organism>
<dbReference type="InterPro" id="IPR011375">
    <property type="entry name" value="MfnE"/>
</dbReference>
<name>A0A089Z9Z6_METFO</name>
<dbReference type="OrthoDB" id="50461at2157"/>
<dbReference type="PATRIC" id="fig|2162.10.peg.1933"/>
<dbReference type="EMBL" id="CP006933">
    <property type="protein sequence ID" value="AIS31626.1"/>
    <property type="molecule type" value="Genomic_DNA"/>
</dbReference>
<dbReference type="KEGG" id="mfc:BRM9_0808"/>
<feature type="domain" description="Aspartate/glutamate/uridylate kinase" evidence="1">
    <location>
        <begin position="3"/>
        <end position="190"/>
    </location>
</feature>
<dbReference type="Proteomes" id="UP000029661">
    <property type="component" value="Chromosome"/>
</dbReference>
<dbReference type="Proteomes" id="UP000062768">
    <property type="component" value="Chromosome I"/>
</dbReference>
<evidence type="ECO:0000313" key="2">
    <source>
        <dbReference type="EMBL" id="AIS31626.1"/>
    </source>
</evidence>
<protein>
    <submittedName>
        <fullName evidence="2">Amino acid kinase family protein</fullName>
    </submittedName>
    <submittedName>
        <fullName evidence="3">Aspartate/glutamate/uridylate kinase</fullName>
    </submittedName>
</protein>
<reference evidence="2" key="1">
    <citation type="submission" date="2013-12" db="EMBL/GenBank/DDBJ databases">
        <title>The complete genome sequence of Methanobacterium sp. BRM9.</title>
        <authorList>
            <consortium name="Pastoral Greenhouse Gas Research Consortium"/>
            <person name="Kelly W.J."/>
            <person name="Leahy S.C."/>
            <person name="Perry R."/>
            <person name="Li D."/>
            <person name="Altermann E."/>
            <person name="Lambie S.C."/>
            <person name="Attwood G.T."/>
        </authorList>
    </citation>
    <scope>NUCLEOTIDE SEQUENCE [LARGE SCALE GENOMIC DNA]</scope>
    <source>
        <strain evidence="2">BRM9</strain>
    </source>
</reference>
<dbReference type="AlphaFoldDB" id="A0A089Z9Z6"/>
<dbReference type="STRING" id="2162.BRM9_0808"/>
<dbReference type="SUPFAM" id="SSF53633">
    <property type="entry name" value="Carbamate kinase-like"/>
    <property type="match status" value="1"/>
</dbReference>
<reference evidence="3" key="2">
    <citation type="submission" date="2014-09" db="EMBL/GenBank/DDBJ databases">
        <authorList>
            <person name="Bishop-Lilly K.A."/>
            <person name="Broomall S.M."/>
            <person name="Chain P.S."/>
            <person name="Chertkov O."/>
            <person name="Coyne S.R."/>
            <person name="Daligault H.E."/>
            <person name="Davenport K.W."/>
            <person name="Erkkila T."/>
            <person name="Frey K.G."/>
            <person name="Gibbons H.S."/>
            <person name="Gu W."/>
            <person name="Jaissle J."/>
            <person name="Johnson S.L."/>
            <person name="Koroleva G.I."/>
            <person name="Ladner J.T."/>
            <person name="Lo C.-C."/>
            <person name="Minogue T.D."/>
            <person name="Munk C."/>
            <person name="Palacios G.F."/>
            <person name="Redden C.L."/>
            <person name="Rosenzweig C.N."/>
            <person name="Scholz M.B."/>
            <person name="Teshima H."/>
            <person name="Xu Y."/>
        </authorList>
    </citation>
    <scope>NUCLEOTIDE SEQUENCE</scope>
    <source>
        <strain evidence="3">Mb9</strain>
    </source>
</reference>
<evidence type="ECO:0000313" key="4">
    <source>
        <dbReference type="Proteomes" id="UP000029661"/>
    </source>
</evidence>